<evidence type="ECO:0000313" key="1">
    <source>
        <dbReference type="EMBL" id="RTZ81347.1"/>
    </source>
</evidence>
<sequence>AQNLVNNPEGNFQLFRVGDAVASRNVHSAIYDSLRLCKDL</sequence>
<dbReference type="AlphaFoldDB" id="A0A432GC52"/>
<proteinExistence type="predicted"/>
<comment type="caution">
    <text evidence="1">The sequence shown here is derived from an EMBL/GenBank/DDBJ whole genome shotgun (WGS) entry which is preliminary data.</text>
</comment>
<gene>
    <name evidence="1" type="ORF">DSY97_01265</name>
</gene>
<feature type="non-terminal residue" evidence="1">
    <location>
        <position position="1"/>
    </location>
</feature>
<reference evidence="1 2" key="1">
    <citation type="submission" date="2018-06" db="EMBL/GenBank/DDBJ databases">
        <title>Combined omics and stable isotope probing to characterize newly discovered Mariana Back-Arc vent microbial communities.</title>
        <authorList>
            <person name="Trembath-Reichert E."/>
            <person name="Huber J.A."/>
        </authorList>
    </citation>
    <scope>NUCLEOTIDE SEQUENCE [LARGE SCALE GENOMIC DNA]</scope>
    <source>
        <strain evidence="1">MAG 63_1</strain>
    </source>
</reference>
<dbReference type="Proteomes" id="UP000286801">
    <property type="component" value="Unassembled WGS sequence"/>
</dbReference>
<name>A0A432GC52_9DELT</name>
<accession>A0A432GC52</accession>
<evidence type="ECO:0000313" key="2">
    <source>
        <dbReference type="Proteomes" id="UP000286801"/>
    </source>
</evidence>
<organism evidence="1 2">
    <name type="scientific">SAR324 cluster bacterium</name>
    <dbReference type="NCBI Taxonomy" id="2024889"/>
    <lineage>
        <taxon>Bacteria</taxon>
        <taxon>Deltaproteobacteria</taxon>
        <taxon>SAR324 cluster</taxon>
    </lineage>
</organism>
<protein>
    <submittedName>
        <fullName evidence="1">NADH-dependent oxidase</fullName>
    </submittedName>
</protein>
<dbReference type="EMBL" id="QNZL01000036">
    <property type="protein sequence ID" value="RTZ81347.1"/>
    <property type="molecule type" value="Genomic_DNA"/>
</dbReference>